<dbReference type="Proteomes" id="UP000248714">
    <property type="component" value="Unassembled WGS sequence"/>
</dbReference>
<accession>A0ABX9EMD7</accession>
<sequence length="112" mass="12095">MATNSLLSYQAMPSAWTPATALKSSPTGRTSRTWPYSWAAVRPCGCQPPPAAYALVLSSAVSQQKPSYMREPSRPVLWHNAARPTCCRDVATSRGDARVTALRLSTARMASP</sequence>
<reference evidence="1 2" key="1">
    <citation type="submission" date="2018-06" db="EMBL/GenBank/DDBJ databases">
        <title>Genomic Encyclopedia of Type Strains, Phase IV (KMG-IV): sequencing the most valuable type-strain genomes for metagenomic binning, comparative biology and taxonomic classification.</title>
        <authorList>
            <person name="Goeker M."/>
        </authorList>
    </citation>
    <scope>NUCLEOTIDE SEQUENCE [LARGE SCALE GENOMIC DNA]</scope>
    <source>
        <strain evidence="1 2">DSM 45479</strain>
    </source>
</reference>
<comment type="caution">
    <text evidence="1">The sequence shown here is derived from an EMBL/GenBank/DDBJ whole genome shotgun (WGS) entry which is preliminary data.</text>
</comment>
<dbReference type="RefSeq" id="WP_112225805.1">
    <property type="nucleotide sequence ID" value="NZ_QLTT01000001.1"/>
</dbReference>
<name>A0ABX9EMD7_9PSEU</name>
<protein>
    <submittedName>
        <fullName evidence="1">Uncharacterized protein</fullName>
    </submittedName>
</protein>
<keyword evidence="2" id="KW-1185">Reference proteome</keyword>
<evidence type="ECO:0000313" key="2">
    <source>
        <dbReference type="Proteomes" id="UP000248714"/>
    </source>
</evidence>
<dbReference type="EMBL" id="QLTT01000001">
    <property type="protein sequence ID" value="RAS70887.1"/>
    <property type="molecule type" value="Genomic_DNA"/>
</dbReference>
<evidence type="ECO:0000313" key="1">
    <source>
        <dbReference type="EMBL" id="RAS70887.1"/>
    </source>
</evidence>
<gene>
    <name evidence="1" type="ORF">C8D87_1011188</name>
</gene>
<organism evidence="1 2">
    <name type="scientific">Lentzea atacamensis</name>
    <dbReference type="NCBI Taxonomy" id="531938"/>
    <lineage>
        <taxon>Bacteria</taxon>
        <taxon>Bacillati</taxon>
        <taxon>Actinomycetota</taxon>
        <taxon>Actinomycetes</taxon>
        <taxon>Pseudonocardiales</taxon>
        <taxon>Pseudonocardiaceae</taxon>
        <taxon>Lentzea</taxon>
    </lineage>
</organism>
<proteinExistence type="predicted"/>